<dbReference type="Proteomes" id="UP000002019">
    <property type="component" value="Chromosome"/>
</dbReference>
<dbReference type="Pfam" id="PF13186">
    <property type="entry name" value="SPASM"/>
    <property type="match status" value="1"/>
</dbReference>
<comment type="cofactor">
    <cofactor evidence="1">
        <name>[4Fe-4S] cluster</name>
        <dbReference type="ChEBI" id="CHEBI:49883"/>
    </cofactor>
</comment>
<dbReference type="PANTHER" id="PTHR11228">
    <property type="entry name" value="RADICAL SAM DOMAIN PROTEIN"/>
    <property type="match status" value="1"/>
</dbReference>
<keyword evidence="3" id="KW-0479">Metal-binding</keyword>
<dbReference type="KEGG" id="caci:CLOAM1420"/>
<dbReference type="CDD" id="cd21109">
    <property type="entry name" value="SPASM"/>
    <property type="match status" value="1"/>
</dbReference>
<dbReference type="CDD" id="cd01335">
    <property type="entry name" value="Radical_SAM"/>
    <property type="match status" value="1"/>
</dbReference>
<evidence type="ECO:0000256" key="4">
    <source>
        <dbReference type="ARBA" id="ARBA00023004"/>
    </source>
</evidence>
<dbReference type="Pfam" id="PF04055">
    <property type="entry name" value="Radical_SAM"/>
    <property type="match status" value="1"/>
</dbReference>
<evidence type="ECO:0000313" key="7">
    <source>
        <dbReference type="EMBL" id="CAO81272.1"/>
    </source>
</evidence>
<evidence type="ECO:0000256" key="1">
    <source>
        <dbReference type="ARBA" id="ARBA00001966"/>
    </source>
</evidence>
<dbReference type="AlphaFoldDB" id="B0VJ61"/>
<organism evidence="7 8">
    <name type="scientific">Cloacimonas acidaminovorans (strain Evry)</name>
    <dbReference type="NCBI Taxonomy" id="459349"/>
    <lineage>
        <taxon>Bacteria</taxon>
        <taxon>Pseudomonadati</taxon>
        <taxon>Candidatus Cloacimonadota</taxon>
        <taxon>Candidatus Cloacimonadia</taxon>
        <taxon>Candidatus Cloacimonadales</taxon>
        <taxon>Candidatus Cloacimonadaceae</taxon>
        <taxon>Candidatus Cloacimonas</taxon>
    </lineage>
</organism>
<dbReference type="SFLD" id="SFLDS00029">
    <property type="entry name" value="Radical_SAM"/>
    <property type="match status" value="1"/>
</dbReference>
<evidence type="ECO:0000256" key="3">
    <source>
        <dbReference type="ARBA" id="ARBA00022723"/>
    </source>
</evidence>
<dbReference type="InterPro" id="IPR023885">
    <property type="entry name" value="4Fe4S-binding_SPASM_dom"/>
</dbReference>
<dbReference type="GO" id="GO:0003824">
    <property type="term" value="F:catalytic activity"/>
    <property type="evidence" value="ECO:0007669"/>
    <property type="project" value="InterPro"/>
</dbReference>
<dbReference type="PANTHER" id="PTHR11228:SF7">
    <property type="entry name" value="PQQA PEPTIDE CYCLASE"/>
    <property type="match status" value="1"/>
</dbReference>
<proteinExistence type="predicted"/>
<name>B0VJ61_CLOAI</name>
<feature type="domain" description="Radical SAM core" evidence="6">
    <location>
        <begin position="1"/>
        <end position="220"/>
    </location>
</feature>
<dbReference type="GO" id="GO:0046872">
    <property type="term" value="F:metal ion binding"/>
    <property type="evidence" value="ECO:0007669"/>
    <property type="project" value="UniProtKB-KW"/>
</dbReference>
<dbReference type="EMBL" id="CU466930">
    <property type="protein sequence ID" value="CAO81272.1"/>
    <property type="molecule type" value="Genomic_DNA"/>
</dbReference>
<reference evidence="7 8" key="1">
    <citation type="journal article" date="2008" name="J. Bacteriol.">
        <title>'Candidatus Cloacamonas acidaminovorans': genome sequence reconstruction provides a first glimpse of a new bacterial division.</title>
        <authorList>
            <person name="Pelletier E."/>
            <person name="Kreimeyer A."/>
            <person name="Bocs S."/>
            <person name="Rouy Z."/>
            <person name="Gyapay G."/>
            <person name="Chouari R."/>
            <person name="Riviere D."/>
            <person name="Ganesan A."/>
            <person name="Daegelen P."/>
            <person name="Sghir A."/>
            <person name="Cohen G.N."/>
            <person name="Medigue C."/>
            <person name="Weissenbach J."/>
            <person name="Le Paslier D."/>
        </authorList>
    </citation>
    <scope>NUCLEOTIDE SEQUENCE [LARGE SCALE GENOMIC DNA]</scope>
    <source>
        <strain evidence="8">Evry</strain>
    </source>
</reference>
<dbReference type="InterPro" id="IPR050377">
    <property type="entry name" value="Radical_SAM_PqqE_MftC-like"/>
</dbReference>
<keyword evidence="2" id="KW-0949">S-adenosyl-L-methionine</keyword>
<dbReference type="InterPro" id="IPR007197">
    <property type="entry name" value="rSAM"/>
</dbReference>
<sequence length="338" mass="38854">MPMNYTVSLLYTCNSRCNTCNIWKKQAKNLTLEEYQKIFKNIGKSPYWITFSGGEPFLRNDIVDVVTAIYKISHPRIINIPTNGILVQTIIEKTDAIASACPKAQIIVNISIDGIEEQHDKIRNVPGNYKKAIATFNGLKALKHKNLSVGIHTVISKFNVDSFPSIANELMRLKPDSYITEIAEERVELDTMGTDITPSLVAYKSAIDYLIHRIKNSKFKGMSKVTMAFRIEYYNLVKRIMRDKRQIIPCYSGVASCQISPDGDIWSCCIKAKSLGNLRKNNYNFRKIWFSPLAEMERRSIHKKKCWCPLANAAYTNMLLHLPTLFRVSWRSFIHWWS</sequence>
<evidence type="ECO:0000256" key="2">
    <source>
        <dbReference type="ARBA" id="ARBA00022691"/>
    </source>
</evidence>
<gene>
    <name evidence="7" type="ordered locus">CLOAM1420</name>
</gene>
<dbReference type="SFLD" id="SFLDG01067">
    <property type="entry name" value="SPASM/twitch_domain_containing"/>
    <property type="match status" value="1"/>
</dbReference>
<dbReference type="HOGENOM" id="CLU_009273_4_5_0"/>
<dbReference type="GO" id="GO:0051536">
    <property type="term" value="F:iron-sulfur cluster binding"/>
    <property type="evidence" value="ECO:0007669"/>
    <property type="project" value="UniProtKB-KW"/>
</dbReference>
<keyword evidence="4" id="KW-0408">Iron</keyword>
<dbReference type="Gene3D" id="3.20.20.70">
    <property type="entry name" value="Aldolase class I"/>
    <property type="match status" value="1"/>
</dbReference>
<dbReference type="InterPro" id="IPR013785">
    <property type="entry name" value="Aldolase_TIM"/>
</dbReference>
<dbReference type="InterPro" id="IPR058240">
    <property type="entry name" value="rSAM_sf"/>
</dbReference>
<evidence type="ECO:0000259" key="6">
    <source>
        <dbReference type="PROSITE" id="PS51918"/>
    </source>
</evidence>
<keyword evidence="8" id="KW-1185">Reference proteome</keyword>
<dbReference type="eggNOG" id="COG0535">
    <property type="taxonomic scope" value="Bacteria"/>
</dbReference>
<dbReference type="SUPFAM" id="SSF102114">
    <property type="entry name" value="Radical SAM enzymes"/>
    <property type="match status" value="1"/>
</dbReference>
<keyword evidence="5" id="KW-0411">Iron-sulfur</keyword>
<evidence type="ECO:0000256" key="5">
    <source>
        <dbReference type="ARBA" id="ARBA00023014"/>
    </source>
</evidence>
<evidence type="ECO:0000313" key="8">
    <source>
        <dbReference type="Proteomes" id="UP000002019"/>
    </source>
</evidence>
<dbReference type="STRING" id="459349.CLOAM1420"/>
<dbReference type="PROSITE" id="PS51918">
    <property type="entry name" value="RADICAL_SAM"/>
    <property type="match status" value="1"/>
</dbReference>
<accession>B0VJ61</accession>
<protein>
    <recommendedName>
        <fullName evidence="6">Radical SAM core domain-containing protein</fullName>
    </recommendedName>
</protein>